<name>A0AAV5MXY0_9ROSI</name>
<reference evidence="1 2" key="1">
    <citation type="journal article" date="2021" name="Commun. Biol.">
        <title>The genome of Shorea leprosula (Dipterocarpaceae) highlights the ecological relevance of drought in aseasonal tropical rainforests.</title>
        <authorList>
            <person name="Ng K.K.S."/>
            <person name="Kobayashi M.J."/>
            <person name="Fawcett J.A."/>
            <person name="Hatakeyama M."/>
            <person name="Paape T."/>
            <person name="Ng C.H."/>
            <person name="Ang C.C."/>
            <person name="Tnah L.H."/>
            <person name="Lee C.T."/>
            <person name="Nishiyama T."/>
            <person name="Sese J."/>
            <person name="O'Brien M.J."/>
            <person name="Copetti D."/>
            <person name="Mohd Noor M.I."/>
            <person name="Ong R.C."/>
            <person name="Putra M."/>
            <person name="Sireger I.Z."/>
            <person name="Indrioko S."/>
            <person name="Kosugi Y."/>
            <person name="Izuno A."/>
            <person name="Isagi Y."/>
            <person name="Lee S.L."/>
            <person name="Shimizu K.K."/>
        </authorList>
    </citation>
    <scope>NUCLEOTIDE SEQUENCE [LARGE SCALE GENOMIC DNA]</scope>
    <source>
        <strain evidence="1">214</strain>
    </source>
</reference>
<evidence type="ECO:0000313" key="2">
    <source>
        <dbReference type="Proteomes" id="UP001054252"/>
    </source>
</evidence>
<dbReference type="Proteomes" id="UP001054252">
    <property type="component" value="Unassembled WGS sequence"/>
</dbReference>
<keyword evidence="2" id="KW-1185">Reference proteome</keyword>
<protein>
    <submittedName>
        <fullName evidence="1">Uncharacterized protein</fullName>
    </submittedName>
</protein>
<accession>A0AAV5MXY0</accession>
<dbReference type="AlphaFoldDB" id="A0AAV5MXY0"/>
<evidence type="ECO:0000313" key="1">
    <source>
        <dbReference type="EMBL" id="GKV53412.1"/>
    </source>
</evidence>
<gene>
    <name evidence="1" type="ORF">SLEP1_g59940</name>
</gene>
<dbReference type="EMBL" id="BPVZ01001345">
    <property type="protein sequence ID" value="GKV53412.1"/>
    <property type="molecule type" value="Genomic_DNA"/>
</dbReference>
<organism evidence="1 2">
    <name type="scientific">Rubroshorea leprosula</name>
    <dbReference type="NCBI Taxonomy" id="152421"/>
    <lineage>
        <taxon>Eukaryota</taxon>
        <taxon>Viridiplantae</taxon>
        <taxon>Streptophyta</taxon>
        <taxon>Embryophyta</taxon>
        <taxon>Tracheophyta</taxon>
        <taxon>Spermatophyta</taxon>
        <taxon>Magnoliopsida</taxon>
        <taxon>eudicotyledons</taxon>
        <taxon>Gunneridae</taxon>
        <taxon>Pentapetalae</taxon>
        <taxon>rosids</taxon>
        <taxon>malvids</taxon>
        <taxon>Malvales</taxon>
        <taxon>Dipterocarpaceae</taxon>
        <taxon>Rubroshorea</taxon>
    </lineage>
</organism>
<sequence length="67" mass="7407">MCLCIGDLHSVLTFDSFNGDFCVFSFRSIGFGFSGAFRFQVVEKSLANLNSVLTLCTPRSSFKDDIP</sequence>
<comment type="caution">
    <text evidence="1">The sequence shown here is derived from an EMBL/GenBank/DDBJ whole genome shotgun (WGS) entry which is preliminary data.</text>
</comment>
<proteinExistence type="predicted"/>